<dbReference type="RefSeq" id="WP_211360174.1">
    <property type="nucleotide sequence ID" value="NZ_RJKE01000001.1"/>
</dbReference>
<feature type="chain" id="PRO_5038815941" description="TadE-like protein" evidence="2">
    <location>
        <begin position="22"/>
        <end position="128"/>
    </location>
</feature>
<proteinExistence type="predicted"/>
<sequence length="128" mass="13228">MSLPALLAVAAYALWGIAAAAARLTCVDAAHAGARAAARGEPFEAVRARVLRAAPPRSTLSLVRTSDTTRLTLTTTYAPSTGIPFPPLTFTVTAEAFTESHPPPANPSPPNEAPPYPSPDQSPPSPSE</sequence>
<dbReference type="AlphaFoldDB" id="A0A3N1DBP5"/>
<protein>
    <recommendedName>
        <fullName evidence="5">TadE-like protein</fullName>
    </recommendedName>
</protein>
<accession>A0A3N1DBP5</accession>
<name>A0A3N1DBP5_9ACTN</name>
<gene>
    <name evidence="3" type="ORF">EDD29_8686</name>
</gene>
<dbReference type="EMBL" id="RJKE01000001">
    <property type="protein sequence ID" value="ROO90944.1"/>
    <property type="molecule type" value="Genomic_DNA"/>
</dbReference>
<evidence type="ECO:0000313" key="4">
    <source>
        <dbReference type="Proteomes" id="UP000272400"/>
    </source>
</evidence>
<keyword evidence="4" id="KW-1185">Reference proteome</keyword>
<feature type="compositionally biased region" description="Pro residues" evidence="1">
    <location>
        <begin position="101"/>
        <end position="128"/>
    </location>
</feature>
<evidence type="ECO:0000256" key="2">
    <source>
        <dbReference type="SAM" id="SignalP"/>
    </source>
</evidence>
<evidence type="ECO:0000256" key="1">
    <source>
        <dbReference type="SAM" id="MobiDB-lite"/>
    </source>
</evidence>
<feature type="region of interest" description="Disordered" evidence="1">
    <location>
        <begin position="94"/>
        <end position="128"/>
    </location>
</feature>
<evidence type="ECO:0000313" key="3">
    <source>
        <dbReference type="EMBL" id="ROO90944.1"/>
    </source>
</evidence>
<reference evidence="3 4" key="1">
    <citation type="submission" date="2018-11" db="EMBL/GenBank/DDBJ databases">
        <title>Sequencing the genomes of 1000 actinobacteria strains.</title>
        <authorList>
            <person name="Klenk H.-P."/>
        </authorList>
    </citation>
    <scope>NUCLEOTIDE SEQUENCE [LARGE SCALE GENOMIC DNA]</scope>
    <source>
        <strain evidence="3 4">DSM 44254</strain>
    </source>
</reference>
<keyword evidence="2" id="KW-0732">Signal</keyword>
<evidence type="ECO:0008006" key="5">
    <source>
        <dbReference type="Google" id="ProtNLM"/>
    </source>
</evidence>
<dbReference type="Proteomes" id="UP000272400">
    <property type="component" value="Unassembled WGS sequence"/>
</dbReference>
<comment type="caution">
    <text evidence="3">The sequence shown here is derived from an EMBL/GenBank/DDBJ whole genome shotgun (WGS) entry which is preliminary data.</text>
</comment>
<dbReference type="NCBIfam" id="NF041390">
    <property type="entry name" value="TadE_Rv3655c"/>
    <property type="match status" value="1"/>
</dbReference>
<feature type="signal peptide" evidence="2">
    <location>
        <begin position="1"/>
        <end position="21"/>
    </location>
</feature>
<organism evidence="3 4">
    <name type="scientific">Actinocorallia herbida</name>
    <dbReference type="NCBI Taxonomy" id="58109"/>
    <lineage>
        <taxon>Bacteria</taxon>
        <taxon>Bacillati</taxon>
        <taxon>Actinomycetota</taxon>
        <taxon>Actinomycetes</taxon>
        <taxon>Streptosporangiales</taxon>
        <taxon>Thermomonosporaceae</taxon>
        <taxon>Actinocorallia</taxon>
    </lineage>
</organism>
<dbReference type="InterPro" id="IPR049790">
    <property type="entry name" value="Rv3655c/TadE"/>
</dbReference>